<dbReference type="SMART" id="SM00283">
    <property type="entry name" value="MA"/>
    <property type="match status" value="1"/>
</dbReference>
<evidence type="ECO:0000256" key="1">
    <source>
        <dbReference type="ARBA" id="ARBA00004651"/>
    </source>
</evidence>
<feature type="domain" description="Methyl-accepting transducer" evidence="11">
    <location>
        <begin position="370"/>
        <end position="641"/>
    </location>
</feature>
<evidence type="ECO:0000256" key="5">
    <source>
        <dbReference type="ARBA" id="ARBA00022989"/>
    </source>
</evidence>
<dbReference type="SMART" id="SM00304">
    <property type="entry name" value="HAMP"/>
    <property type="match status" value="1"/>
</dbReference>
<dbReference type="CDD" id="cd12914">
    <property type="entry name" value="PDC1_DGC_like"/>
    <property type="match status" value="1"/>
</dbReference>
<proteinExistence type="inferred from homology"/>
<dbReference type="Gene3D" id="6.10.340.10">
    <property type="match status" value="1"/>
</dbReference>
<dbReference type="CDD" id="cd12912">
    <property type="entry name" value="PDC2_MCP_like"/>
    <property type="match status" value="1"/>
</dbReference>
<organism evidence="13 14">
    <name type="scientific">Sporomusa acidovorans (strain ATCC 49682 / DSM 3132 / Mol)</name>
    <dbReference type="NCBI Taxonomy" id="1123286"/>
    <lineage>
        <taxon>Bacteria</taxon>
        <taxon>Bacillati</taxon>
        <taxon>Bacillota</taxon>
        <taxon>Negativicutes</taxon>
        <taxon>Selenomonadales</taxon>
        <taxon>Sporomusaceae</taxon>
        <taxon>Sporomusa</taxon>
    </lineage>
</organism>
<dbReference type="EMBL" id="CP155571">
    <property type="protein sequence ID" value="XFO71224.1"/>
    <property type="molecule type" value="Genomic_DNA"/>
</dbReference>
<comment type="subcellular location">
    <subcellularLocation>
        <location evidence="1">Cell membrane</location>
        <topology evidence="1">Multi-pass membrane protein</topology>
    </subcellularLocation>
</comment>
<name>A0ABZ3IYP5_SPOA4</name>
<gene>
    <name evidence="13" type="primary">mcpA_4</name>
    <name evidence="13" type="ORF">SPACI_012390</name>
</gene>
<dbReference type="InterPro" id="IPR029151">
    <property type="entry name" value="Sensor-like_sf"/>
</dbReference>
<keyword evidence="6 10" id="KW-0472">Membrane</keyword>
<feature type="domain" description="HAMP" evidence="12">
    <location>
        <begin position="298"/>
        <end position="351"/>
    </location>
</feature>
<keyword evidence="7 9" id="KW-0807">Transducer</keyword>
<dbReference type="Proteomes" id="UP000216052">
    <property type="component" value="Chromosome"/>
</dbReference>
<dbReference type="Pfam" id="PF00015">
    <property type="entry name" value="MCPsignal"/>
    <property type="match status" value="1"/>
</dbReference>
<dbReference type="PROSITE" id="PS50111">
    <property type="entry name" value="CHEMOTAXIS_TRANSDUC_2"/>
    <property type="match status" value="1"/>
</dbReference>
<dbReference type="PROSITE" id="PS50885">
    <property type="entry name" value="HAMP"/>
    <property type="match status" value="1"/>
</dbReference>
<evidence type="ECO:0000256" key="3">
    <source>
        <dbReference type="ARBA" id="ARBA00022500"/>
    </source>
</evidence>
<sequence>MKIQAKLTLIIGILFTLSLGGLAGLNYWQAKNLLVQDVKSEFALTAERHSEEIASWLDLYKTEIVAISRTPVLRSGNAEAIRQYLAGEVKNNSVYETMLWFDVTGMSVNTEGVVRNDADREHFKQAMQGKTVVSDPLISKGTGKQIVVIATPVKVNGAIVGAVAGVVDIEALANLVEQIKVADTGYAFVARSDGMIMIHPNKELAGKVNALQDPNTNAVMKAALAKMVKGEKGFAEYQNLGVDRYVAYAPIRGTSWAIAVVVPVHEITGKLTSFTWTSLLSIFIVLILAVLIILRVAVHIARPLKILQGAANRIAGGDLTLSQIAVVTQDELGSLARSFENMVANLRQLVQQISDSSGQLTIYAQELTTNTEQSAQAANQVAGSITETAHGAEQQVNAIGKAMVQVKEIADSTRRESEQSESAMTMANNAVAAANEGNKAVSMAIDQMGSIQHTVDASARVVTELGEYSKKIGKIVETISGIAGQTNLLALNAAIEAARAGEQGRGFAVVAEEVRKLAEQSQEAAKQIAQLIGEIQGKTTDAVNAMENGTQEVRRGSEVVNRAGGYFQDIDVHIRKVAGITQKTAEGMNKLAENSNTILKAMEDTETFSRDISSQSQTISAATEEQSASMEEIASSSQHLAQLSKQLQNAVARFHT</sequence>
<dbReference type="Pfam" id="PF00672">
    <property type="entry name" value="HAMP"/>
    <property type="match status" value="1"/>
</dbReference>
<evidence type="ECO:0000259" key="12">
    <source>
        <dbReference type="PROSITE" id="PS50885"/>
    </source>
</evidence>
<keyword evidence="14" id="KW-1185">Reference proteome</keyword>
<evidence type="ECO:0000256" key="4">
    <source>
        <dbReference type="ARBA" id="ARBA00022692"/>
    </source>
</evidence>
<dbReference type="SUPFAM" id="SSF58104">
    <property type="entry name" value="Methyl-accepting chemotaxis protein (MCP) signaling domain"/>
    <property type="match status" value="1"/>
</dbReference>
<dbReference type="CDD" id="cd11386">
    <property type="entry name" value="MCP_signal"/>
    <property type="match status" value="1"/>
</dbReference>
<keyword evidence="2" id="KW-1003">Cell membrane</keyword>
<evidence type="ECO:0000256" key="6">
    <source>
        <dbReference type="ARBA" id="ARBA00023136"/>
    </source>
</evidence>
<dbReference type="CDD" id="cd06225">
    <property type="entry name" value="HAMP"/>
    <property type="match status" value="1"/>
</dbReference>
<evidence type="ECO:0000259" key="11">
    <source>
        <dbReference type="PROSITE" id="PS50111"/>
    </source>
</evidence>
<dbReference type="RefSeq" id="WP_093794881.1">
    <property type="nucleotide sequence ID" value="NZ_CP155571.1"/>
</dbReference>
<dbReference type="InterPro" id="IPR033479">
    <property type="entry name" value="dCache_1"/>
</dbReference>
<dbReference type="InterPro" id="IPR003660">
    <property type="entry name" value="HAMP_dom"/>
</dbReference>
<evidence type="ECO:0000256" key="10">
    <source>
        <dbReference type="SAM" id="Phobius"/>
    </source>
</evidence>
<evidence type="ECO:0000256" key="7">
    <source>
        <dbReference type="ARBA" id="ARBA00023224"/>
    </source>
</evidence>
<evidence type="ECO:0000256" key="2">
    <source>
        <dbReference type="ARBA" id="ARBA00022475"/>
    </source>
</evidence>
<keyword evidence="5 10" id="KW-1133">Transmembrane helix</keyword>
<keyword evidence="4 10" id="KW-0812">Transmembrane</keyword>
<dbReference type="Gene3D" id="1.10.287.950">
    <property type="entry name" value="Methyl-accepting chemotaxis protein"/>
    <property type="match status" value="1"/>
</dbReference>
<dbReference type="PANTHER" id="PTHR32089">
    <property type="entry name" value="METHYL-ACCEPTING CHEMOTAXIS PROTEIN MCPB"/>
    <property type="match status" value="1"/>
</dbReference>
<dbReference type="Gene3D" id="3.30.450.20">
    <property type="entry name" value="PAS domain"/>
    <property type="match status" value="1"/>
</dbReference>
<comment type="similarity">
    <text evidence="8">Belongs to the methyl-accepting chemotaxis (MCP) protein family.</text>
</comment>
<keyword evidence="3" id="KW-0145">Chemotaxis</keyword>
<feature type="transmembrane region" description="Helical" evidence="10">
    <location>
        <begin position="274"/>
        <end position="298"/>
    </location>
</feature>
<protein>
    <submittedName>
        <fullName evidence="13">Methyl-accepting chemotaxis protein McpA</fullName>
    </submittedName>
</protein>
<evidence type="ECO:0000256" key="9">
    <source>
        <dbReference type="PROSITE-ProRule" id="PRU00284"/>
    </source>
</evidence>
<evidence type="ECO:0000256" key="8">
    <source>
        <dbReference type="ARBA" id="ARBA00029447"/>
    </source>
</evidence>
<reference evidence="13" key="1">
    <citation type="submission" date="2024-05" db="EMBL/GenBank/DDBJ databases">
        <title>Isolation and characterization of Sporomusa carbonis sp. nov., a carboxydotrophic hydrogenogen in the genus of Sporomusa isolated from a charcoal burning pile.</title>
        <authorList>
            <person name="Boeer T."/>
            <person name="Rosenbaum F."/>
            <person name="Eysell L."/>
            <person name="Mueller V."/>
            <person name="Daniel R."/>
            <person name="Poehlein A."/>
        </authorList>
    </citation>
    <scope>NUCLEOTIDE SEQUENCE [LARGE SCALE GENOMIC DNA]</scope>
    <source>
        <strain evidence="13">DSM 3132</strain>
    </source>
</reference>
<accession>A0ABZ3IYP5</accession>
<evidence type="ECO:0000313" key="14">
    <source>
        <dbReference type="Proteomes" id="UP000216052"/>
    </source>
</evidence>
<evidence type="ECO:0000313" key="13">
    <source>
        <dbReference type="EMBL" id="XFO71224.1"/>
    </source>
</evidence>
<dbReference type="Pfam" id="PF02743">
    <property type="entry name" value="dCache_1"/>
    <property type="match status" value="1"/>
</dbReference>
<dbReference type="InterPro" id="IPR004089">
    <property type="entry name" value="MCPsignal_dom"/>
</dbReference>
<dbReference type="PANTHER" id="PTHR32089:SF112">
    <property type="entry name" value="LYSOZYME-LIKE PROTEIN-RELATED"/>
    <property type="match status" value="1"/>
</dbReference>
<dbReference type="SUPFAM" id="SSF103190">
    <property type="entry name" value="Sensory domain-like"/>
    <property type="match status" value="1"/>
</dbReference>